<keyword evidence="3" id="KW-1185">Reference proteome</keyword>
<reference evidence="4" key="1">
    <citation type="submission" date="2016-06" db="UniProtKB">
        <authorList>
            <consortium name="WormBaseParasite"/>
        </authorList>
    </citation>
    <scope>IDENTIFICATION</scope>
</reference>
<dbReference type="EMBL" id="UZAN01054640">
    <property type="protein sequence ID" value="VDP90520.1"/>
    <property type="molecule type" value="Genomic_DNA"/>
</dbReference>
<accession>A0A183B213</accession>
<name>A0A183B213_9TREM</name>
<dbReference type="WBParaSite" id="ECPE_0001328701-mRNA-1">
    <property type="protein sequence ID" value="ECPE_0001328701-mRNA-1"/>
    <property type="gene ID" value="ECPE_0001328701"/>
</dbReference>
<feature type="chain" id="PRO_5043138297" evidence="1">
    <location>
        <begin position="16"/>
        <end position="253"/>
    </location>
</feature>
<evidence type="ECO:0000313" key="4">
    <source>
        <dbReference type="WBParaSite" id="ECPE_0001328701-mRNA-1"/>
    </source>
</evidence>
<sequence>MRVSVLRTWALLTLSNPCGVPTPLACHPRLRFRPPRPVLEFSENSTTDSVENQTDSIGYASVPYRCVLTHESPDWFEHPDGLSALIESVLCVLNQIAPPPNTPSTTTSPGCDEGEDRTGVPVPSFETVFRVLQTNPDSSAAPVSCLSSDLFLSLITDLNENLSRLLIEPSNPTDPAVMLQSPQSSVPPEQTRAAVISSMLAATMLDRMGDRIWPHDPNQLVQLFEVRIPDPFSNAHTHICTSQVVVAEGVVNN</sequence>
<proteinExistence type="predicted"/>
<organism evidence="4">
    <name type="scientific">Echinostoma caproni</name>
    <dbReference type="NCBI Taxonomy" id="27848"/>
    <lineage>
        <taxon>Eukaryota</taxon>
        <taxon>Metazoa</taxon>
        <taxon>Spiralia</taxon>
        <taxon>Lophotrochozoa</taxon>
        <taxon>Platyhelminthes</taxon>
        <taxon>Trematoda</taxon>
        <taxon>Digenea</taxon>
        <taxon>Plagiorchiida</taxon>
        <taxon>Echinostomata</taxon>
        <taxon>Echinostomatoidea</taxon>
        <taxon>Echinostomatidae</taxon>
        <taxon>Echinostoma</taxon>
    </lineage>
</organism>
<feature type="signal peptide" evidence="1">
    <location>
        <begin position="1"/>
        <end position="15"/>
    </location>
</feature>
<evidence type="ECO:0000313" key="3">
    <source>
        <dbReference type="Proteomes" id="UP000272942"/>
    </source>
</evidence>
<evidence type="ECO:0000313" key="2">
    <source>
        <dbReference type="EMBL" id="VDP90520.1"/>
    </source>
</evidence>
<keyword evidence="1" id="KW-0732">Signal</keyword>
<gene>
    <name evidence="2" type="ORF">ECPE_LOCUS13248</name>
</gene>
<dbReference type="Proteomes" id="UP000272942">
    <property type="component" value="Unassembled WGS sequence"/>
</dbReference>
<dbReference type="AlphaFoldDB" id="A0A183B213"/>
<evidence type="ECO:0000256" key="1">
    <source>
        <dbReference type="SAM" id="SignalP"/>
    </source>
</evidence>
<reference evidence="2 3" key="2">
    <citation type="submission" date="2018-11" db="EMBL/GenBank/DDBJ databases">
        <authorList>
            <consortium name="Pathogen Informatics"/>
        </authorList>
    </citation>
    <scope>NUCLEOTIDE SEQUENCE [LARGE SCALE GENOMIC DNA]</scope>
    <source>
        <strain evidence="2 3">Egypt</strain>
    </source>
</reference>
<protein>
    <submittedName>
        <fullName evidence="2 4">Uncharacterized protein</fullName>
    </submittedName>
</protein>
<dbReference type="OrthoDB" id="10535837at2759"/>